<comment type="catalytic activity">
    <reaction evidence="1">
        <text>a 3-(acyloxy)acyl derivative of bacterial toxin + H2O = a 3-hydroxyacyl derivative of bacterial toxin + a fatty acid + H(+)</text>
        <dbReference type="Rhea" id="RHEA:12032"/>
        <dbReference type="ChEBI" id="CHEBI:15377"/>
        <dbReference type="ChEBI" id="CHEBI:15378"/>
        <dbReference type="ChEBI" id="CHEBI:28868"/>
        <dbReference type="ChEBI" id="CHEBI:136853"/>
        <dbReference type="ChEBI" id="CHEBI:140675"/>
        <dbReference type="EC" id="3.1.1.77"/>
    </reaction>
</comment>
<comment type="function">
    <text evidence="1">Has lipid A 3-O-deacylase activity. Hydrolyzes the ester bond at the 3 position of lipid A, a bioactive component of lipopolysaccharide (LPS), thereby releasing the primary fatty acyl moiety.</text>
</comment>
<feature type="site" description="Critical for activity" evidence="3">
    <location>
        <position position="167"/>
    </location>
</feature>
<keyword evidence="4" id="KW-0732">Signal</keyword>
<keyword evidence="1" id="KW-0998">Cell outer membrane</keyword>
<dbReference type="Pfam" id="PF09411">
    <property type="entry name" value="PagL"/>
    <property type="match status" value="1"/>
</dbReference>
<organism evidence="5 6">
    <name type="scientific">Robbsia andropogonis</name>
    <dbReference type="NCBI Taxonomy" id="28092"/>
    <lineage>
        <taxon>Bacteria</taxon>
        <taxon>Pseudomonadati</taxon>
        <taxon>Pseudomonadota</taxon>
        <taxon>Betaproteobacteria</taxon>
        <taxon>Burkholderiales</taxon>
        <taxon>Burkholderiaceae</taxon>
        <taxon>Robbsia</taxon>
    </lineage>
</organism>
<sequence length="189" mass="21071">MQITKRIFRSALIAGAAAIMYGPTLAHAASTWGAQFAYGFANDHEVHTQKYDLGLVWDPHLTWWQIGGWNFSVVGEAHAVYWDVGSSATKTIGEFGATPVLRFEKSSGAWRPYVEAGAGVRILTHTRLSDTYTMSTAFQFADMVGVGVKFGNHQQYQLGYRFQHLSNASIKSPNPGIDFHQVYVQYNFQ</sequence>
<protein>
    <recommendedName>
        <fullName evidence="1">Lipid A deacylase</fullName>
        <ecNumber evidence="1">3.1.1.77</ecNumber>
    </recommendedName>
    <alternativeName>
        <fullName evidence="1">LPS 3-O-deacylase</fullName>
    </alternativeName>
    <alternativeName>
        <fullName evidence="1">Outer membrane enzyme</fullName>
    </alternativeName>
</protein>
<reference evidence="5 6" key="1">
    <citation type="submission" date="2015-03" db="EMBL/GenBank/DDBJ databases">
        <title>Draft Genome Sequence of Burkholderia andropogonis type strain ICMP2807, isolated from Sorghum bicolor.</title>
        <authorList>
            <person name="Lopes-Santos L."/>
            <person name="Castro D.B."/>
            <person name="Ottoboni L.M."/>
            <person name="Park D."/>
            <person name="Weirc B.S."/>
            <person name="Destefano S.A."/>
        </authorList>
    </citation>
    <scope>NUCLEOTIDE SEQUENCE [LARGE SCALE GENOMIC DNA]</scope>
    <source>
        <strain evidence="5 6">ICMP2807</strain>
    </source>
</reference>
<proteinExistence type="inferred from homology"/>
<gene>
    <name evidence="5" type="ORF">WM40_01200</name>
</gene>
<evidence type="ECO:0000313" key="5">
    <source>
        <dbReference type="EMBL" id="KKB65265.1"/>
    </source>
</evidence>
<accession>A0A0F5K5Q3</accession>
<comment type="subunit">
    <text evidence="1">Homodimer.</text>
</comment>
<dbReference type="AlphaFoldDB" id="A0A0F5K5Q3"/>
<evidence type="ECO:0000256" key="1">
    <source>
        <dbReference type="PIRNR" id="PIRNR029681"/>
    </source>
</evidence>
<evidence type="ECO:0000313" key="6">
    <source>
        <dbReference type="Proteomes" id="UP000033618"/>
    </source>
</evidence>
<keyword evidence="1" id="KW-0378">Hydrolase</keyword>
<keyword evidence="6" id="KW-1185">Reference proteome</keyword>
<dbReference type="RefSeq" id="WP_024902498.1">
    <property type="nucleotide sequence ID" value="NZ_CADFGU010000001.1"/>
</dbReference>
<dbReference type="EMBL" id="LAQU01000001">
    <property type="protein sequence ID" value="KKB65265.1"/>
    <property type="molecule type" value="Genomic_DNA"/>
</dbReference>
<dbReference type="EC" id="3.1.1.77" evidence="1"/>
<dbReference type="PATRIC" id="fig|28092.6.peg.267"/>
<comment type="similarity">
    <text evidence="1">Belongs to the PagL family.</text>
</comment>
<name>A0A0F5K5Q3_9BURK</name>
<dbReference type="OrthoDB" id="5297282at2"/>
<dbReference type="GO" id="GO:0050528">
    <property type="term" value="F:acyloxyacyl hydrolase activity"/>
    <property type="evidence" value="ECO:0007669"/>
    <property type="project" value="UniProtKB-EC"/>
</dbReference>
<dbReference type="Proteomes" id="UP000033618">
    <property type="component" value="Unassembled WGS sequence"/>
</dbReference>
<dbReference type="Gene3D" id="2.40.160.20">
    <property type="match status" value="1"/>
</dbReference>
<keyword evidence="1" id="KW-0472">Membrane</keyword>
<feature type="active site" description="Charge relay system" evidence="2">
    <location>
        <position position="178"/>
    </location>
</feature>
<comment type="subcellular location">
    <subcellularLocation>
        <location evidence="1">Cell outer membrane</location>
        <topology evidence="1">Multi-pass membrane protein</topology>
    </subcellularLocation>
</comment>
<dbReference type="STRING" id="28092.WM40_01200"/>
<dbReference type="InterPro" id="IPR011250">
    <property type="entry name" value="OMP/PagP_B-barrel"/>
</dbReference>
<comment type="caution">
    <text evidence="5">The sequence shown here is derived from an EMBL/GenBank/DDBJ whole genome shotgun (WGS) entry which is preliminary data.</text>
</comment>
<dbReference type="InterPro" id="IPR018550">
    <property type="entry name" value="Lipid-A_deacylase-rel"/>
</dbReference>
<feature type="active site" description="Charge relay system" evidence="2">
    <location>
        <position position="164"/>
    </location>
</feature>
<dbReference type="SUPFAM" id="SSF56925">
    <property type="entry name" value="OMPA-like"/>
    <property type="match status" value="1"/>
</dbReference>
<feature type="chain" id="PRO_5002491179" description="Lipid A deacylase" evidence="4">
    <location>
        <begin position="29"/>
        <end position="189"/>
    </location>
</feature>
<dbReference type="GO" id="GO:0009279">
    <property type="term" value="C:cell outer membrane"/>
    <property type="evidence" value="ECO:0007669"/>
    <property type="project" value="UniProtKB-SubCell"/>
</dbReference>
<evidence type="ECO:0000256" key="3">
    <source>
        <dbReference type="PIRSR" id="PIRSR029681-2"/>
    </source>
</evidence>
<feature type="active site" description="Charge relay system" evidence="2">
    <location>
        <position position="166"/>
    </location>
</feature>
<dbReference type="PIRSF" id="PIRSF029681">
    <property type="entry name" value="PagL"/>
    <property type="match status" value="1"/>
</dbReference>
<feature type="signal peptide" evidence="4">
    <location>
        <begin position="1"/>
        <end position="28"/>
    </location>
</feature>
<evidence type="ECO:0000256" key="2">
    <source>
        <dbReference type="PIRSR" id="PIRSR029681-1"/>
    </source>
</evidence>
<evidence type="ECO:0000256" key="4">
    <source>
        <dbReference type="SAM" id="SignalP"/>
    </source>
</evidence>